<keyword evidence="5" id="KW-1185">Reference proteome</keyword>
<feature type="transmembrane region" description="Helical" evidence="2">
    <location>
        <begin position="104"/>
        <end position="126"/>
    </location>
</feature>
<sequence length="199" mass="22805">MEQSWDQFLIHYGYFGILLLLIGGIVGIPLPDEILLTFVGYNVYRGNMTFVMALLFAFLGSAIGITISYFLGSKLGLPFLKRYGSKMYITEKKLVLTQQLFRKYGSFLLFIGYFIPGIRHVTAYLAGISNYKPLKFSVVAYSGALVWTLSFITLGFQLGEKWNDVNRHLNDLTPYIWLVLLTISTYFIYIRVIKKNKCN</sequence>
<organism evidence="4 5">
    <name type="scientific">Bacillus taeanensis</name>
    <dbReference type="NCBI Taxonomy" id="273032"/>
    <lineage>
        <taxon>Bacteria</taxon>
        <taxon>Bacillati</taxon>
        <taxon>Bacillota</taxon>
        <taxon>Bacilli</taxon>
        <taxon>Bacillales</taxon>
        <taxon>Bacillaceae</taxon>
        <taxon>Bacillus</taxon>
    </lineage>
</organism>
<feature type="domain" description="VTT" evidence="3">
    <location>
        <begin position="30"/>
        <end position="155"/>
    </location>
</feature>
<keyword evidence="2" id="KW-0472">Membrane</keyword>
<dbReference type="RefSeq" id="WP_113806413.1">
    <property type="nucleotide sequence ID" value="NZ_QOCW01000012.1"/>
</dbReference>
<dbReference type="PANTHER" id="PTHR42709">
    <property type="entry name" value="ALKALINE PHOSPHATASE LIKE PROTEIN"/>
    <property type="match status" value="1"/>
</dbReference>
<keyword evidence="2" id="KW-1133">Transmembrane helix</keyword>
<comment type="similarity">
    <text evidence="1">Belongs to the DedA family.</text>
</comment>
<name>A0A366XVN2_9BACI</name>
<evidence type="ECO:0000313" key="5">
    <source>
        <dbReference type="Proteomes" id="UP000253314"/>
    </source>
</evidence>
<gene>
    <name evidence="4" type="ORF">DS031_12545</name>
</gene>
<dbReference type="OrthoDB" id="9782291at2"/>
<feature type="transmembrane region" description="Helical" evidence="2">
    <location>
        <begin position="50"/>
        <end position="71"/>
    </location>
</feature>
<dbReference type="Proteomes" id="UP000253314">
    <property type="component" value="Unassembled WGS sequence"/>
</dbReference>
<reference evidence="4 5" key="1">
    <citation type="submission" date="2018-07" db="EMBL/GenBank/DDBJ databases">
        <title>Lottiidibacillus patelloidae gen. nov., sp. nov., isolated from the intestinal tract of a marine limpet and the reclassification of B. taeanensis BH030017T, B. algicola KMM 3737T and B. hwajinpoensis SW-72T as genus Lottiidibacillus.</title>
        <authorList>
            <person name="Liu R."/>
            <person name="Huang Z."/>
        </authorList>
    </citation>
    <scope>NUCLEOTIDE SEQUENCE [LARGE SCALE GENOMIC DNA]</scope>
    <source>
        <strain evidence="4 5">BH030017</strain>
    </source>
</reference>
<comment type="caution">
    <text evidence="4">The sequence shown here is derived from an EMBL/GenBank/DDBJ whole genome shotgun (WGS) entry which is preliminary data.</text>
</comment>
<accession>A0A366XVN2</accession>
<dbReference type="AlphaFoldDB" id="A0A366XVN2"/>
<feature type="transmembrane region" description="Helical" evidence="2">
    <location>
        <begin position="176"/>
        <end position="193"/>
    </location>
</feature>
<proteinExistence type="inferred from homology"/>
<feature type="transmembrane region" description="Helical" evidence="2">
    <location>
        <begin position="12"/>
        <end position="30"/>
    </location>
</feature>
<evidence type="ECO:0000256" key="1">
    <source>
        <dbReference type="ARBA" id="ARBA00010792"/>
    </source>
</evidence>
<evidence type="ECO:0000313" key="4">
    <source>
        <dbReference type="EMBL" id="RBW69205.1"/>
    </source>
</evidence>
<dbReference type="GO" id="GO:0005886">
    <property type="term" value="C:plasma membrane"/>
    <property type="evidence" value="ECO:0007669"/>
    <property type="project" value="TreeGrafter"/>
</dbReference>
<protein>
    <submittedName>
        <fullName evidence="4">DedA family protein</fullName>
    </submittedName>
</protein>
<evidence type="ECO:0000259" key="3">
    <source>
        <dbReference type="Pfam" id="PF09335"/>
    </source>
</evidence>
<dbReference type="InterPro" id="IPR032816">
    <property type="entry name" value="VTT_dom"/>
</dbReference>
<dbReference type="PANTHER" id="PTHR42709:SF9">
    <property type="entry name" value="ALKALINE PHOSPHATASE LIKE PROTEIN"/>
    <property type="match status" value="1"/>
</dbReference>
<dbReference type="InterPro" id="IPR051311">
    <property type="entry name" value="DedA_domain"/>
</dbReference>
<dbReference type="Pfam" id="PF09335">
    <property type="entry name" value="VTT_dom"/>
    <property type="match status" value="1"/>
</dbReference>
<dbReference type="EMBL" id="QOCW01000012">
    <property type="protein sequence ID" value="RBW69205.1"/>
    <property type="molecule type" value="Genomic_DNA"/>
</dbReference>
<keyword evidence="2" id="KW-0812">Transmembrane</keyword>
<evidence type="ECO:0000256" key="2">
    <source>
        <dbReference type="SAM" id="Phobius"/>
    </source>
</evidence>
<feature type="transmembrane region" description="Helical" evidence="2">
    <location>
        <begin position="138"/>
        <end position="156"/>
    </location>
</feature>